<dbReference type="PANTHER" id="PTHR42748:SF7">
    <property type="entry name" value="NMRA LIKE REDOX SENSOR 1-RELATED"/>
    <property type="match status" value="1"/>
</dbReference>
<dbReference type="PANTHER" id="PTHR42748">
    <property type="entry name" value="NITROGEN METABOLITE REPRESSION PROTEIN NMRA FAMILY MEMBER"/>
    <property type="match status" value="1"/>
</dbReference>
<dbReference type="GeneID" id="87830496"/>
<dbReference type="RefSeq" id="XP_062643882.1">
    <property type="nucleotide sequence ID" value="XM_062793727.1"/>
</dbReference>
<dbReference type="Gene3D" id="3.40.50.720">
    <property type="entry name" value="NAD(P)-binding Rossmann-like Domain"/>
    <property type="match status" value="1"/>
</dbReference>
<feature type="domain" description="NmrA-like" evidence="3">
    <location>
        <begin position="7"/>
        <end position="280"/>
    </location>
</feature>
<dbReference type="GO" id="GO:0005634">
    <property type="term" value="C:nucleus"/>
    <property type="evidence" value="ECO:0007669"/>
    <property type="project" value="TreeGrafter"/>
</dbReference>
<organism evidence="4 5">
    <name type="scientific">Parathielavia appendiculata</name>
    <dbReference type="NCBI Taxonomy" id="2587402"/>
    <lineage>
        <taxon>Eukaryota</taxon>
        <taxon>Fungi</taxon>
        <taxon>Dikarya</taxon>
        <taxon>Ascomycota</taxon>
        <taxon>Pezizomycotina</taxon>
        <taxon>Sordariomycetes</taxon>
        <taxon>Sordariomycetidae</taxon>
        <taxon>Sordariales</taxon>
        <taxon>Chaetomiaceae</taxon>
        <taxon>Parathielavia</taxon>
    </lineage>
</organism>
<dbReference type="InterPro" id="IPR008030">
    <property type="entry name" value="NmrA-like"/>
</dbReference>
<evidence type="ECO:0000256" key="1">
    <source>
        <dbReference type="ARBA" id="ARBA00006328"/>
    </source>
</evidence>
<evidence type="ECO:0000313" key="4">
    <source>
        <dbReference type="EMBL" id="KAK4120110.1"/>
    </source>
</evidence>
<dbReference type="SUPFAM" id="SSF51735">
    <property type="entry name" value="NAD(P)-binding Rossmann-fold domains"/>
    <property type="match status" value="1"/>
</dbReference>
<gene>
    <name evidence="4" type="ORF">N657DRAFT_649457</name>
</gene>
<dbReference type="Pfam" id="PF05368">
    <property type="entry name" value="NmrA"/>
    <property type="match status" value="1"/>
</dbReference>
<evidence type="ECO:0000256" key="2">
    <source>
        <dbReference type="ARBA" id="ARBA00022857"/>
    </source>
</evidence>
<dbReference type="EMBL" id="MU853241">
    <property type="protein sequence ID" value="KAK4120110.1"/>
    <property type="molecule type" value="Genomic_DNA"/>
</dbReference>
<accession>A0AAN6YZM5</accession>
<sequence length="306" mass="33740">MSSTYNRAILVTGATGKQGGALIKVLLAENSGFQILAVTRNSNSPSAQRLAAKSSDITLVQGDFDDTEAMFKAAEQSTSHPIWGAFSVQVPAFNKNGAAIEQRQGQAFVDSAIKHGVKYFVYTSVDRHGDSSIKNPTNVPHFASKHHIEQHLISKAKGTDMAWTILRPVAFMENFAPGLVGKVFPSAWKVMVKSRPLQLVATDDIGVFAAKSFLQPDRFKGQSISLAGDELTFDEMVKVFKQTTGAEPPRTWNWVAKLMLSISEEMGTMYTFFENEGYAANIPELRKVHPELKGLGRWLKETRRMA</sequence>
<proteinExistence type="inferred from homology"/>
<dbReference type="InterPro" id="IPR051164">
    <property type="entry name" value="NmrA-like_oxidored"/>
</dbReference>
<comment type="similarity">
    <text evidence="1">Belongs to the NmrA-type oxidoreductase family.</text>
</comment>
<reference evidence="4" key="1">
    <citation type="journal article" date="2023" name="Mol. Phylogenet. Evol.">
        <title>Genome-scale phylogeny and comparative genomics of the fungal order Sordariales.</title>
        <authorList>
            <person name="Hensen N."/>
            <person name="Bonometti L."/>
            <person name="Westerberg I."/>
            <person name="Brannstrom I.O."/>
            <person name="Guillou S."/>
            <person name="Cros-Aarteil S."/>
            <person name="Calhoun S."/>
            <person name="Haridas S."/>
            <person name="Kuo A."/>
            <person name="Mondo S."/>
            <person name="Pangilinan J."/>
            <person name="Riley R."/>
            <person name="LaButti K."/>
            <person name="Andreopoulos B."/>
            <person name="Lipzen A."/>
            <person name="Chen C."/>
            <person name="Yan M."/>
            <person name="Daum C."/>
            <person name="Ng V."/>
            <person name="Clum A."/>
            <person name="Steindorff A."/>
            <person name="Ohm R.A."/>
            <person name="Martin F."/>
            <person name="Silar P."/>
            <person name="Natvig D.O."/>
            <person name="Lalanne C."/>
            <person name="Gautier V."/>
            <person name="Ament-Velasquez S.L."/>
            <person name="Kruys A."/>
            <person name="Hutchinson M.I."/>
            <person name="Powell A.J."/>
            <person name="Barry K."/>
            <person name="Miller A.N."/>
            <person name="Grigoriev I.V."/>
            <person name="Debuchy R."/>
            <person name="Gladieux P."/>
            <person name="Hiltunen Thoren M."/>
            <person name="Johannesson H."/>
        </authorList>
    </citation>
    <scope>NUCLEOTIDE SEQUENCE</scope>
    <source>
        <strain evidence="4">CBS 731.68</strain>
    </source>
</reference>
<name>A0AAN6YZM5_9PEZI</name>
<keyword evidence="5" id="KW-1185">Reference proteome</keyword>
<dbReference type="AlphaFoldDB" id="A0AAN6YZM5"/>
<dbReference type="Gene3D" id="3.90.25.10">
    <property type="entry name" value="UDP-galactose 4-epimerase, domain 1"/>
    <property type="match status" value="1"/>
</dbReference>
<reference evidence="4" key="2">
    <citation type="submission" date="2023-05" db="EMBL/GenBank/DDBJ databases">
        <authorList>
            <consortium name="Lawrence Berkeley National Laboratory"/>
            <person name="Steindorff A."/>
            <person name="Hensen N."/>
            <person name="Bonometti L."/>
            <person name="Westerberg I."/>
            <person name="Brannstrom I.O."/>
            <person name="Guillou S."/>
            <person name="Cros-Aarteil S."/>
            <person name="Calhoun S."/>
            <person name="Haridas S."/>
            <person name="Kuo A."/>
            <person name="Mondo S."/>
            <person name="Pangilinan J."/>
            <person name="Riley R."/>
            <person name="Labutti K."/>
            <person name="Andreopoulos B."/>
            <person name="Lipzen A."/>
            <person name="Chen C."/>
            <person name="Yanf M."/>
            <person name="Daum C."/>
            <person name="Ng V."/>
            <person name="Clum A."/>
            <person name="Ohm R."/>
            <person name="Martin F."/>
            <person name="Silar P."/>
            <person name="Natvig D."/>
            <person name="Lalanne C."/>
            <person name="Gautier V."/>
            <person name="Ament-Velasquez S.L."/>
            <person name="Kruys A."/>
            <person name="Hutchinson M.I."/>
            <person name="Powell A.J."/>
            <person name="Barry K."/>
            <person name="Miller A.N."/>
            <person name="Grigoriev I.V."/>
            <person name="Debuchy R."/>
            <person name="Gladieux P."/>
            <person name="Thoren M.H."/>
            <person name="Johannesson H."/>
        </authorList>
    </citation>
    <scope>NUCLEOTIDE SEQUENCE</scope>
    <source>
        <strain evidence="4">CBS 731.68</strain>
    </source>
</reference>
<comment type="caution">
    <text evidence="4">The sequence shown here is derived from an EMBL/GenBank/DDBJ whole genome shotgun (WGS) entry which is preliminary data.</text>
</comment>
<dbReference type="InterPro" id="IPR036291">
    <property type="entry name" value="NAD(P)-bd_dom_sf"/>
</dbReference>
<keyword evidence="2" id="KW-0521">NADP</keyword>
<dbReference type="Proteomes" id="UP001302602">
    <property type="component" value="Unassembled WGS sequence"/>
</dbReference>
<dbReference type="CDD" id="cd05251">
    <property type="entry name" value="NmrA_like_SDR_a"/>
    <property type="match status" value="1"/>
</dbReference>
<evidence type="ECO:0000313" key="5">
    <source>
        <dbReference type="Proteomes" id="UP001302602"/>
    </source>
</evidence>
<evidence type="ECO:0000259" key="3">
    <source>
        <dbReference type="Pfam" id="PF05368"/>
    </source>
</evidence>
<protein>
    <submittedName>
        <fullName evidence="4">Nucleoside-diphosphate-sugar epimerase family protein</fullName>
    </submittedName>
</protein>